<feature type="region of interest" description="Disordered" evidence="1">
    <location>
        <begin position="303"/>
        <end position="324"/>
    </location>
</feature>
<dbReference type="RefSeq" id="WP_135114705.1">
    <property type="nucleotide sequence ID" value="NZ_JADGLL010000023.1"/>
</dbReference>
<organism evidence="2 3">
    <name type="scientific">Microbacterium paludicola</name>
    <dbReference type="NCBI Taxonomy" id="300019"/>
    <lineage>
        <taxon>Bacteria</taxon>
        <taxon>Bacillati</taxon>
        <taxon>Actinomycetota</taxon>
        <taxon>Actinomycetes</taxon>
        <taxon>Micrococcales</taxon>
        <taxon>Microbacteriaceae</taxon>
        <taxon>Microbacterium</taxon>
    </lineage>
</organism>
<comment type="caution">
    <text evidence="2">The sequence shown here is derived from an EMBL/GenBank/DDBJ whole genome shotgun (WGS) entry which is preliminary data.</text>
</comment>
<dbReference type="EMBL" id="SPQB01000023">
    <property type="protein sequence ID" value="TFU32534.1"/>
    <property type="molecule type" value="Genomic_DNA"/>
</dbReference>
<evidence type="ECO:0008006" key="4">
    <source>
        <dbReference type="Google" id="ProtNLM"/>
    </source>
</evidence>
<dbReference type="Proteomes" id="UP000298358">
    <property type="component" value="Unassembled WGS sequence"/>
</dbReference>
<protein>
    <recommendedName>
        <fullName evidence="4">AbiEi antitoxin C-terminal domain-containing protein</fullName>
    </recommendedName>
</protein>
<evidence type="ECO:0000256" key="1">
    <source>
        <dbReference type="SAM" id="MobiDB-lite"/>
    </source>
</evidence>
<dbReference type="AlphaFoldDB" id="A0A4Y9FTD7"/>
<proteinExistence type="predicted"/>
<dbReference type="OrthoDB" id="5517693at2"/>
<gene>
    <name evidence="2" type="ORF">E4U02_10040</name>
</gene>
<evidence type="ECO:0000313" key="3">
    <source>
        <dbReference type="Proteomes" id="UP000298358"/>
    </source>
</evidence>
<keyword evidence="3" id="KW-1185">Reference proteome</keyword>
<name>A0A4Y9FTD7_9MICO</name>
<evidence type="ECO:0000313" key="2">
    <source>
        <dbReference type="EMBL" id="TFU32534.1"/>
    </source>
</evidence>
<reference evidence="2 3" key="1">
    <citation type="submission" date="2019-03" db="EMBL/GenBank/DDBJ databases">
        <title>Diversity of the mouse oral microbiome.</title>
        <authorList>
            <person name="Joseph S."/>
            <person name="Aduse-Opoku J."/>
            <person name="Curtis M."/>
            <person name="Wade W."/>
            <person name="Hashim A."/>
        </authorList>
    </citation>
    <scope>NUCLEOTIDE SEQUENCE [LARGE SCALE GENOMIC DNA]</scope>
    <source>
        <strain evidence="2 3">P1012</strain>
    </source>
</reference>
<accession>A0A4Y9FTD7</accession>
<sequence length="324" mass="35951">MSTPTSAFTIAASPVPLLRPWATGFRLDAAERRGELHRVRHGVYAPKDRWMQLTPWDRYLARVHAYALANPDAVFMLESAAALSGMPVFREPEDVHVLQASGTARRIGDVRTHVSADVREIVRLDGVAFTAPAETAVDIARARHPAIALAVADGALRVDRSLDPTTLLALNEARLSKRGRGRAQWSLSRATSLAETAIESVSRAVIEWLGYELPELQVEFRLPDGTLSRVDAYWRTADVIGEADGRVKYRSGDATVLWEEKRREDALRRGRGGFGRWGWDETADPPKLDEILRAASLRPVRLPQHGPLRSLPDALGRRRTAPPE</sequence>